<dbReference type="Proteomes" id="UP000614272">
    <property type="component" value="Unassembled WGS sequence"/>
</dbReference>
<dbReference type="InterPro" id="IPR021431">
    <property type="entry name" value="DUF3080"/>
</dbReference>
<keyword evidence="2" id="KW-1185">Reference proteome</keyword>
<reference evidence="2" key="1">
    <citation type="journal article" date="2019" name="Int. J. Syst. Evol. Microbiol.">
        <title>The Global Catalogue of Microorganisms (GCM) 10K type strain sequencing project: providing services to taxonomists for standard genome sequencing and annotation.</title>
        <authorList>
            <consortium name="The Broad Institute Genomics Platform"/>
            <consortium name="The Broad Institute Genome Sequencing Center for Infectious Disease"/>
            <person name="Wu L."/>
            <person name="Ma J."/>
        </authorList>
    </citation>
    <scope>NUCLEOTIDE SEQUENCE [LARGE SCALE GENOMIC DNA]</scope>
    <source>
        <strain evidence="2">CGMCC 1.12923</strain>
    </source>
</reference>
<protein>
    <recommendedName>
        <fullName evidence="3">DUF3080 domain-containing protein</fullName>
    </recommendedName>
</protein>
<dbReference type="Pfam" id="PF11279">
    <property type="entry name" value="DUF3080"/>
    <property type="match status" value="1"/>
</dbReference>
<accession>A0ABQ1RTV1</accession>
<proteinExistence type="predicted"/>
<gene>
    <name evidence="1" type="ORF">GCM10011357_36440</name>
</gene>
<evidence type="ECO:0000313" key="2">
    <source>
        <dbReference type="Proteomes" id="UP000614272"/>
    </source>
</evidence>
<evidence type="ECO:0008006" key="3">
    <source>
        <dbReference type="Google" id="ProtNLM"/>
    </source>
</evidence>
<evidence type="ECO:0000313" key="1">
    <source>
        <dbReference type="EMBL" id="GGD78040.1"/>
    </source>
</evidence>
<comment type="caution">
    <text evidence="1">The sequence shown here is derived from an EMBL/GenBank/DDBJ whole genome shotgun (WGS) entry which is preliminary data.</text>
</comment>
<dbReference type="RefSeq" id="WP_180237270.1">
    <property type="nucleotide sequence ID" value="NZ_NISX01000024.1"/>
</dbReference>
<organism evidence="1 2">
    <name type="scientific">Lacimicrobium alkaliphilum</name>
    <dbReference type="NCBI Taxonomy" id="1526571"/>
    <lineage>
        <taxon>Bacteria</taxon>
        <taxon>Pseudomonadati</taxon>
        <taxon>Pseudomonadota</taxon>
        <taxon>Gammaproteobacteria</taxon>
        <taxon>Alteromonadales</taxon>
        <taxon>Alteromonadaceae</taxon>
        <taxon>Lacimicrobium</taxon>
    </lineage>
</organism>
<dbReference type="EMBL" id="BMGJ01000021">
    <property type="protein sequence ID" value="GGD78040.1"/>
    <property type="molecule type" value="Genomic_DNA"/>
</dbReference>
<sequence>MDSSAAELSHITPLPELPTENISADIVEISLKDFYQLRNCRLYSLVAERNTALGKIQAASQRYLYEIKLLQEMQVCLNLIDDKTLREQIQQWQQQKQSALQQQWQLVLQSDEIRYALSRNNGWIGTRQTDQLGETRQSLQYLLNLRPETHEQRAPSALEKHLQQLQQARLMARVFRTARLLDSHLSSLTQWLKARQIHCPDGNAPQQIQYLRNVFGLFFIEQIQPLASRLNDIYYQLMPKWQSLLQAHKGMDEWLHQRESEFEQYRHSLTGHIKFWQTLFKQCNLSPPVSNKP</sequence>
<name>A0ABQ1RTV1_9ALTE</name>